<accession>A0A7I7U5Z1</accession>
<dbReference type="InterPro" id="IPR001647">
    <property type="entry name" value="HTH_TetR"/>
</dbReference>
<keyword evidence="3 5" id="KW-0238">DNA-binding</keyword>
<evidence type="ECO:0000256" key="2">
    <source>
        <dbReference type="ARBA" id="ARBA00023015"/>
    </source>
</evidence>
<evidence type="ECO:0000313" key="7">
    <source>
        <dbReference type="EMBL" id="BBY76727.1"/>
    </source>
</evidence>
<dbReference type="Pfam" id="PF00440">
    <property type="entry name" value="TetR_N"/>
    <property type="match status" value="1"/>
</dbReference>
<evidence type="ECO:0000259" key="6">
    <source>
        <dbReference type="PROSITE" id="PS50977"/>
    </source>
</evidence>
<evidence type="ECO:0000256" key="3">
    <source>
        <dbReference type="ARBA" id="ARBA00023125"/>
    </source>
</evidence>
<dbReference type="GO" id="GO:0003700">
    <property type="term" value="F:DNA-binding transcription factor activity"/>
    <property type="evidence" value="ECO:0007669"/>
    <property type="project" value="TreeGrafter"/>
</dbReference>
<dbReference type="GO" id="GO:0000976">
    <property type="term" value="F:transcription cis-regulatory region binding"/>
    <property type="evidence" value="ECO:0007669"/>
    <property type="project" value="TreeGrafter"/>
</dbReference>
<evidence type="ECO:0000256" key="5">
    <source>
        <dbReference type="PROSITE-ProRule" id="PRU00335"/>
    </source>
</evidence>
<dbReference type="RefSeq" id="WP_104864817.1">
    <property type="nucleotide sequence ID" value="NZ_AP022598.1"/>
</dbReference>
<dbReference type="SUPFAM" id="SSF46689">
    <property type="entry name" value="Homeodomain-like"/>
    <property type="match status" value="1"/>
</dbReference>
<name>A0A7I7U5Z1_MYCPF</name>
<dbReference type="Proteomes" id="UP000466554">
    <property type="component" value="Chromosome"/>
</dbReference>
<dbReference type="PANTHER" id="PTHR30055:SF153">
    <property type="entry name" value="HTH-TYPE TRANSCRIPTIONAL REPRESSOR RV3405C"/>
    <property type="match status" value="1"/>
</dbReference>
<dbReference type="EMBL" id="AP022598">
    <property type="protein sequence ID" value="BBY76727.1"/>
    <property type="molecule type" value="Genomic_DNA"/>
</dbReference>
<dbReference type="PROSITE" id="PS50977">
    <property type="entry name" value="HTH_TETR_2"/>
    <property type="match status" value="1"/>
</dbReference>
<proteinExistence type="predicted"/>
<dbReference type="FunFam" id="1.10.10.60:FF:000141">
    <property type="entry name" value="TetR family transcriptional regulator"/>
    <property type="match status" value="1"/>
</dbReference>
<gene>
    <name evidence="7" type="ORF">MPRF_36260</name>
</gene>
<keyword evidence="2" id="KW-0805">Transcription regulation</keyword>
<sequence length="204" mass="22802">MATSRATAEVDVQQDEVDRRDQILEAANQCFTQLGIQRTSVQDVARMANVSRGTVYRYFEDRTVLIEAAIEFGAQKFYRLVAAAMAKKTTLAAKLGAMAETHATILLDHRTRNRLMADDAELMRHMIADGDSAVRRSTNFLVPYVREAQQRGEVGAGIDVTAASEWLARIIYSFSTVNEAQTFDMSKPETVRAYVEKFAVNGLR</sequence>
<protein>
    <submittedName>
        <fullName evidence="7">Putative TetR-family transcriptional regulator</fullName>
    </submittedName>
</protein>
<organism evidence="7 8">
    <name type="scientific">Mycolicibacterium parafortuitum</name>
    <name type="common">Mycobacterium parafortuitum</name>
    <dbReference type="NCBI Taxonomy" id="39692"/>
    <lineage>
        <taxon>Bacteria</taxon>
        <taxon>Bacillati</taxon>
        <taxon>Actinomycetota</taxon>
        <taxon>Actinomycetes</taxon>
        <taxon>Mycobacteriales</taxon>
        <taxon>Mycobacteriaceae</taxon>
        <taxon>Mycolicibacterium</taxon>
    </lineage>
</organism>
<dbReference type="InterPro" id="IPR036271">
    <property type="entry name" value="Tet_transcr_reg_TetR-rel_C_sf"/>
</dbReference>
<dbReference type="GO" id="GO:0045892">
    <property type="term" value="P:negative regulation of DNA-templated transcription"/>
    <property type="evidence" value="ECO:0007669"/>
    <property type="project" value="UniProtKB-ARBA"/>
</dbReference>
<evidence type="ECO:0000256" key="4">
    <source>
        <dbReference type="ARBA" id="ARBA00023163"/>
    </source>
</evidence>
<feature type="DNA-binding region" description="H-T-H motif" evidence="5">
    <location>
        <begin position="40"/>
        <end position="59"/>
    </location>
</feature>
<comment type="subunit">
    <text evidence="1">Homodimer.</text>
</comment>
<dbReference type="AlphaFoldDB" id="A0A7I7U5Z1"/>
<reference evidence="7 8" key="1">
    <citation type="journal article" date="2019" name="Emerg. Microbes Infect.">
        <title>Comprehensive subspecies identification of 175 nontuberculous mycobacteria species based on 7547 genomic profiles.</title>
        <authorList>
            <person name="Matsumoto Y."/>
            <person name="Kinjo T."/>
            <person name="Motooka D."/>
            <person name="Nabeya D."/>
            <person name="Jung N."/>
            <person name="Uechi K."/>
            <person name="Horii T."/>
            <person name="Iida T."/>
            <person name="Fujita J."/>
            <person name="Nakamura S."/>
        </authorList>
    </citation>
    <scope>NUCLEOTIDE SEQUENCE [LARGE SCALE GENOMIC DNA]</scope>
    <source>
        <strain evidence="7 8">JCM 6367</strain>
    </source>
</reference>
<evidence type="ECO:0000256" key="1">
    <source>
        <dbReference type="ARBA" id="ARBA00011738"/>
    </source>
</evidence>
<dbReference type="PRINTS" id="PR00455">
    <property type="entry name" value="HTHTETR"/>
</dbReference>
<evidence type="ECO:0000313" key="8">
    <source>
        <dbReference type="Proteomes" id="UP000466554"/>
    </source>
</evidence>
<dbReference type="InterPro" id="IPR050109">
    <property type="entry name" value="HTH-type_TetR-like_transc_reg"/>
</dbReference>
<keyword evidence="4" id="KW-0804">Transcription</keyword>
<dbReference type="SUPFAM" id="SSF48498">
    <property type="entry name" value="Tetracyclin repressor-like, C-terminal domain"/>
    <property type="match status" value="1"/>
</dbReference>
<dbReference type="Gene3D" id="1.10.357.10">
    <property type="entry name" value="Tetracycline Repressor, domain 2"/>
    <property type="match status" value="1"/>
</dbReference>
<dbReference type="PANTHER" id="PTHR30055">
    <property type="entry name" value="HTH-TYPE TRANSCRIPTIONAL REGULATOR RUTR"/>
    <property type="match status" value="1"/>
</dbReference>
<feature type="domain" description="HTH tetR-type" evidence="6">
    <location>
        <begin position="17"/>
        <end position="77"/>
    </location>
</feature>
<dbReference type="InterPro" id="IPR009057">
    <property type="entry name" value="Homeodomain-like_sf"/>
</dbReference>